<gene>
    <name evidence="1" type="ORF">CK203_088046</name>
</gene>
<protein>
    <submittedName>
        <fullName evidence="1">Uncharacterized protein</fullName>
    </submittedName>
</protein>
<organism evidence="1 2">
    <name type="scientific">Vitis vinifera</name>
    <name type="common">Grape</name>
    <dbReference type="NCBI Taxonomy" id="29760"/>
    <lineage>
        <taxon>Eukaryota</taxon>
        <taxon>Viridiplantae</taxon>
        <taxon>Streptophyta</taxon>
        <taxon>Embryophyta</taxon>
        <taxon>Tracheophyta</taxon>
        <taxon>Spermatophyta</taxon>
        <taxon>Magnoliopsida</taxon>
        <taxon>eudicotyledons</taxon>
        <taxon>Gunneridae</taxon>
        <taxon>Pentapetalae</taxon>
        <taxon>rosids</taxon>
        <taxon>Vitales</taxon>
        <taxon>Vitaceae</taxon>
        <taxon>Viteae</taxon>
        <taxon>Vitis</taxon>
    </lineage>
</organism>
<accession>A0A438DBS3</accession>
<sequence length="89" mass="10318">MEVCLKDWGQRKKMGTLHALFAWIASREAMKSESCPTVVLCFTRTAWTHGWMRVRLHALCVDPFCFQAPAKAEKLKQHPTHLIYNMTLN</sequence>
<dbReference type="Proteomes" id="UP000288805">
    <property type="component" value="Unassembled WGS sequence"/>
</dbReference>
<evidence type="ECO:0000313" key="1">
    <source>
        <dbReference type="EMBL" id="RVW32911.1"/>
    </source>
</evidence>
<dbReference type="EMBL" id="QGNW01001702">
    <property type="protein sequence ID" value="RVW32911.1"/>
    <property type="molecule type" value="Genomic_DNA"/>
</dbReference>
<comment type="caution">
    <text evidence="1">The sequence shown here is derived from an EMBL/GenBank/DDBJ whole genome shotgun (WGS) entry which is preliminary data.</text>
</comment>
<proteinExistence type="predicted"/>
<name>A0A438DBS3_VITVI</name>
<evidence type="ECO:0000313" key="2">
    <source>
        <dbReference type="Proteomes" id="UP000288805"/>
    </source>
</evidence>
<reference evidence="1 2" key="1">
    <citation type="journal article" date="2018" name="PLoS Genet.">
        <title>Population sequencing reveals clonal diversity and ancestral inbreeding in the grapevine cultivar Chardonnay.</title>
        <authorList>
            <person name="Roach M.J."/>
            <person name="Johnson D.L."/>
            <person name="Bohlmann J."/>
            <person name="van Vuuren H.J."/>
            <person name="Jones S.J."/>
            <person name="Pretorius I.S."/>
            <person name="Schmidt S.A."/>
            <person name="Borneman A.R."/>
        </authorList>
    </citation>
    <scope>NUCLEOTIDE SEQUENCE [LARGE SCALE GENOMIC DNA]</scope>
    <source>
        <strain evidence="2">cv. Chardonnay</strain>
        <tissue evidence="1">Leaf</tissue>
    </source>
</reference>
<dbReference type="AlphaFoldDB" id="A0A438DBS3"/>